<organism evidence="9 10">
    <name type="scientific">Methylocucumis oryzae</name>
    <dbReference type="NCBI Taxonomy" id="1632867"/>
    <lineage>
        <taxon>Bacteria</taxon>
        <taxon>Pseudomonadati</taxon>
        <taxon>Pseudomonadota</taxon>
        <taxon>Gammaproteobacteria</taxon>
        <taxon>Methylococcales</taxon>
        <taxon>Methylococcaceae</taxon>
        <taxon>Methylocucumis</taxon>
    </lineage>
</organism>
<evidence type="ECO:0000256" key="4">
    <source>
        <dbReference type="ARBA" id="ARBA00022827"/>
    </source>
</evidence>
<dbReference type="PANTHER" id="PTHR43429:SF1">
    <property type="entry name" value="NAD(P)H SULFUR OXIDOREDUCTASE (COA-DEPENDENT)"/>
    <property type="match status" value="1"/>
</dbReference>
<dbReference type="PRINTS" id="PR00411">
    <property type="entry name" value="PNDRDTASEI"/>
</dbReference>
<dbReference type="Gene3D" id="3.50.50.60">
    <property type="entry name" value="FAD/NAD(P)-binding domain"/>
    <property type="match status" value="2"/>
</dbReference>
<reference evidence="10" key="1">
    <citation type="submission" date="2015-03" db="EMBL/GenBank/DDBJ databases">
        <title>Draft genome sequence of a novel methanotroph (Sn10-6) isolated from flooded ricefield rhizosphere in India.</title>
        <authorList>
            <person name="Pandit P.S."/>
            <person name="Pore S.D."/>
            <person name="Arora P."/>
            <person name="Kapse N.G."/>
            <person name="Dhakephalkar P.K."/>
            <person name="Rahalkar M.C."/>
        </authorList>
    </citation>
    <scope>NUCLEOTIDE SEQUENCE [LARGE SCALE GENOMIC DNA]</scope>
    <source>
        <strain evidence="10">Sn10-6</strain>
    </source>
</reference>
<dbReference type="Pfam" id="PF02852">
    <property type="entry name" value="Pyr_redox_dim"/>
    <property type="match status" value="1"/>
</dbReference>
<evidence type="ECO:0000313" key="9">
    <source>
        <dbReference type="EMBL" id="KJV07756.1"/>
    </source>
</evidence>
<dbReference type="OrthoDB" id="9800167at2"/>
<dbReference type="EMBL" id="LAJX01000018">
    <property type="protein sequence ID" value="KJV07756.1"/>
    <property type="molecule type" value="Genomic_DNA"/>
</dbReference>
<reference evidence="9 10" key="2">
    <citation type="journal article" date="2016" name="Microb. Ecol.">
        <title>Genome Characteristics of a Novel Type I Methanotroph (Sn10-6) Isolated from a Flooded Indian Rice Field.</title>
        <authorList>
            <person name="Rahalkar M.C."/>
            <person name="Pandit P.S."/>
            <person name="Dhakephalkar P.K."/>
            <person name="Pore S."/>
            <person name="Arora P."/>
            <person name="Kapse N."/>
        </authorList>
    </citation>
    <scope>NUCLEOTIDE SEQUENCE [LARGE SCALE GENOMIC DNA]</scope>
    <source>
        <strain evidence="9 10">Sn10-6</strain>
    </source>
</reference>
<name>A0A0F3ILZ1_9GAMM</name>
<keyword evidence="10" id="KW-1185">Reference proteome</keyword>
<gene>
    <name evidence="9" type="ORF">VZ94_02490</name>
</gene>
<dbReference type="Proteomes" id="UP000033684">
    <property type="component" value="Unassembled WGS sequence"/>
</dbReference>
<keyword evidence="3" id="KW-0285">Flavoprotein</keyword>
<evidence type="ECO:0000313" key="10">
    <source>
        <dbReference type="Proteomes" id="UP000033684"/>
    </source>
</evidence>
<dbReference type="GO" id="GO:0016491">
    <property type="term" value="F:oxidoreductase activity"/>
    <property type="evidence" value="ECO:0007669"/>
    <property type="project" value="UniProtKB-KW"/>
</dbReference>
<dbReference type="RefSeq" id="WP_045778028.1">
    <property type="nucleotide sequence ID" value="NZ_LAJX01000018.1"/>
</dbReference>
<keyword evidence="5" id="KW-0560">Oxidoreductase</keyword>
<feature type="domain" description="FAD/NAD(P)-binding" evidence="8">
    <location>
        <begin position="1"/>
        <end position="287"/>
    </location>
</feature>
<evidence type="ECO:0000259" key="7">
    <source>
        <dbReference type="Pfam" id="PF02852"/>
    </source>
</evidence>
<sequence length="452" mass="47513">MRIIVIGGVAAGAKAAAKARRIDASHEIIMYQDEAEMSYSACGMPYVISGVIENERSIIIRTPEEFAKQGIQVWTRHRVVAIDAAKQQLTVKNLNEDTVTSIGYDRLIIATGAAPIVPSVPGITLQGVLTLRSFSDLARFKTTLTELQPRHAVIIGAGYIGLELAETLHSLGIKTTLLEKSLRILPKFDPDMAQLVHDYLLENQVDILLGDGLAQLNGSDGKVSAVQTETGRIIPADLVVVAIGVKPNVNLAQAAGIQLGCTGAIAVDARMATSISGIYAAGDCCETLNRLTGQPTWLPLGDIANLQGRVAGENAAGGDALFPGVLGTAIFKTFKCAVAITGLSEKAAFDAGYNPVSVKMTANDCAGYYPGKQVLTLTLTANRNDGRLLGCQAVGSGKVDKIIDIAATALLGRLTCSELENADFAYAPPFSPVLSPIIVAASLLSDKLNSSN</sequence>
<dbReference type="PRINTS" id="PR00368">
    <property type="entry name" value="FADPNR"/>
</dbReference>
<comment type="similarity">
    <text evidence="2">Belongs to the class-III pyridine nucleotide-disulfide oxidoreductase family.</text>
</comment>
<dbReference type="AlphaFoldDB" id="A0A0F3ILZ1"/>
<dbReference type="SUPFAM" id="SSF55424">
    <property type="entry name" value="FAD/NAD-linked reductases, dimerisation (C-terminal) domain"/>
    <property type="match status" value="1"/>
</dbReference>
<keyword evidence="4" id="KW-0274">FAD</keyword>
<comment type="caution">
    <text evidence="9">The sequence shown here is derived from an EMBL/GenBank/DDBJ whole genome shotgun (WGS) entry which is preliminary data.</text>
</comment>
<evidence type="ECO:0000256" key="1">
    <source>
        <dbReference type="ARBA" id="ARBA00001974"/>
    </source>
</evidence>
<protein>
    <recommendedName>
        <fullName evidence="11">Pyridine nucleotide-disulfide oxidoreductase</fullName>
    </recommendedName>
</protein>
<dbReference type="InterPro" id="IPR050260">
    <property type="entry name" value="FAD-bd_OxRdtase"/>
</dbReference>
<evidence type="ECO:0000256" key="2">
    <source>
        <dbReference type="ARBA" id="ARBA00009130"/>
    </source>
</evidence>
<evidence type="ECO:0008006" key="11">
    <source>
        <dbReference type="Google" id="ProtNLM"/>
    </source>
</evidence>
<dbReference type="SUPFAM" id="SSF51905">
    <property type="entry name" value="FAD/NAD(P)-binding domain"/>
    <property type="match status" value="1"/>
</dbReference>
<dbReference type="InterPro" id="IPR004099">
    <property type="entry name" value="Pyr_nucl-diS_OxRdtase_dimer"/>
</dbReference>
<comment type="cofactor">
    <cofactor evidence="1">
        <name>FAD</name>
        <dbReference type="ChEBI" id="CHEBI:57692"/>
    </cofactor>
</comment>
<dbReference type="InterPro" id="IPR023753">
    <property type="entry name" value="FAD/NAD-binding_dom"/>
</dbReference>
<evidence type="ECO:0000256" key="6">
    <source>
        <dbReference type="ARBA" id="ARBA00023284"/>
    </source>
</evidence>
<feature type="domain" description="Pyridine nucleotide-disulphide oxidoreductase dimerisation" evidence="7">
    <location>
        <begin position="333"/>
        <end position="432"/>
    </location>
</feature>
<keyword evidence="6" id="KW-0676">Redox-active center</keyword>
<dbReference type="Pfam" id="PF07992">
    <property type="entry name" value="Pyr_redox_2"/>
    <property type="match status" value="1"/>
</dbReference>
<dbReference type="InterPro" id="IPR036188">
    <property type="entry name" value="FAD/NAD-bd_sf"/>
</dbReference>
<dbReference type="PANTHER" id="PTHR43429">
    <property type="entry name" value="PYRIDINE NUCLEOTIDE-DISULFIDE OXIDOREDUCTASE DOMAIN-CONTAINING"/>
    <property type="match status" value="1"/>
</dbReference>
<proteinExistence type="inferred from homology"/>
<evidence type="ECO:0000256" key="3">
    <source>
        <dbReference type="ARBA" id="ARBA00022630"/>
    </source>
</evidence>
<dbReference type="InterPro" id="IPR016156">
    <property type="entry name" value="FAD/NAD-linked_Rdtase_dimer_sf"/>
</dbReference>
<evidence type="ECO:0000259" key="8">
    <source>
        <dbReference type="Pfam" id="PF07992"/>
    </source>
</evidence>
<evidence type="ECO:0000256" key="5">
    <source>
        <dbReference type="ARBA" id="ARBA00023002"/>
    </source>
</evidence>
<accession>A0A0F3ILZ1</accession>